<name>A0ACC2J7P1_9PEZI</name>
<sequence length="345" mass="38658">MSDPVAAPAPGPAPVRSSASTSSNWRDTSNWRRGEASAPAPRPSRFTPTRTSGVSWRDREEKKSAEDRQTGGDNGNRRVESSDFFPNSRPYDRMRTNKAPQRDDDGAAKAIAEGRRIYIGNLRYQAKPEDIEDLLRANDLGHFTNIHISIDPFTGRNPSYCFVEFPDADSAKKAMEILEGKELLNREVKCRPCQPKGSGSGGKLSEAPSRWGHWSGEKDGEDQSKPKSFDRYRQDFTGKRLYVGGLPRMHDQATNFAEMTELFKDFKLEAISKRVSAHESTRELPGNHDYCFVDFATPEEAKQAMESLNGVSFKGESLKVSAAKGRSNKWRERDDLDGKRGFNAE</sequence>
<reference evidence="1" key="1">
    <citation type="submission" date="2022-11" db="EMBL/GenBank/DDBJ databases">
        <title>Genome Sequence of Nemania bipapillata.</title>
        <authorList>
            <person name="Buettner E."/>
        </authorList>
    </citation>
    <scope>NUCLEOTIDE SEQUENCE</scope>
    <source>
        <strain evidence="1">CP14</strain>
    </source>
</reference>
<organism evidence="1 2">
    <name type="scientific">Nemania bipapillata</name>
    <dbReference type="NCBI Taxonomy" id="110536"/>
    <lineage>
        <taxon>Eukaryota</taxon>
        <taxon>Fungi</taxon>
        <taxon>Dikarya</taxon>
        <taxon>Ascomycota</taxon>
        <taxon>Pezizomycotina</taxon>
        <taxon>Sordariomycetes</taxon>
        <taxon>Xylariomycetidae</taxon>
        <taxon>Xylariales</taxon>
        <taxon>Xylariaceae</taxon>
        <taxon>Nemania</taxon>
    </lineage>
</organism>
<gene>
    <name evidence="1" type="ORF">ONZ43_g607</name>
</gene>
<evidence type="ECO:0000313" key="1">
    <source>
        <dbReference type="EMBL" id="KAJ8123450.1"/>
    </source>
</evidence>
<keyword evidence="2" id="KW-1185">Reference proteome</keyword>
<comment type="caution">
    <text evidence="1">The sequence shown here is derived from an EMBL/GenBank/DDBJ whole genome shotgun (WGS) entry which is preliminary data.</text>
</comment>
<accession>A0ACC2J7P1</accession>
<protein>
    <submittedName>
        <fullName evidence="1">Uncharacterized protein</fullName>
    </submittedName>
</protein>
<dbReference type="Proteomes" id="UP001153334">
    <property type="component" value="Unassembled WGS sequence"/>
</dbReference>
<proteinExistence type="predicted"/>
<dbReference type="EMBL" id="JAPESX010000082">
    <property type="protein sequence ID" value="KAJ8123450.1"/>
    <property type="molecule type" value="Genomic_DNA"/>
</dbReference>
<evidence type="ECO:0000313" key="2">
    <source>
        <dbReference type="Proteomes" id="UP001153334"/>
    </source>
</evidence>